<dbReference type="Proteomes" id="UP000611708">
    <property type="component" value="Unassembled WGS sequence"/>
</dbReference>
<keyword evidence="3" id="KW-1185">Reference proteome</keyword>
<comment type="caution">
    <text evidence="2">The sequence shown here is derived from an EMBL/GenBank/DDBJ whole genome shotgun (WGS) entry which is preliminary data.</text>
</comment>
<dbReference type="RefSeq" id="WP_196265610.1">
    <property type="nucleotide sequence ID" value="NZ_JADQDN010000021.1"/>
</dbReference>
<feature type="transmembrane region" description="Helical" evidence="1">
    <location>
        <begin position="12"/>
        <end position="36"/>
    </location>
</feature>
<sequence>MKEWLVIVTEHAVLLVDTLALVIVLFGTLEAFIAGLRLMLAGTENSIERREVWLRYARVLIAGLTFQLAADIIETSITTGWESVVRLGAIAVIRTFLNFFLERDLTEIRERQHERNRERVQETKGA</sequence>
<dbReference type="InterPro" id="IPR012427">
    <property type="entry name" value="DUF1622"/>
</dbReference>
<proteinExistence type="predicted"/>
<keyword evidence="1" id="KW-0812">Transmembrane</keyword>
<evidence type="ECO:0000313" key="3">
    <source>
        <dbReference type="Proteomes" id="UP000611708"/>
    </source>
</evidence>
<keyword evidence="1" id="KW-1133">Transmembrane helix</keyword>
<dbReference type="PANTHER" id="PTHR38468:SF1">
    <property type="entry name" value="SLL0939 PROTEIN"/>
    <property type="match status" value="1"/>
</dbReference>
<dbReference type="EMBL" id="JADQDN010000021">
    <property type="protein sequence ID" value="MBF9198268.1"/>
    <property type="molecule type" value="Genomic_DNA"/>
</dbReference>
<name>A0ABS0HXN0_9HYPH</name>
<gene>
    <name evidence="2" type="ORF">I2H36_19745</name>
</gene>
<dbReference type="Pfam" id="PF07784">
    <property type="entry name" value="DUF1622"/>
    <property type="match status" value="1"/>
</dbReference>
<evidence type="ECO:0000313" key="2">
    <source>
        <dbReference type="EMBL" id="MBF9198268.1"/>
    </source>
</evidence>
<evidence type="ECO:0000256" key="1">
    <source>
        <dbReference type="SAM" id="Phobius"/>
    </source>
</evidence>
<accession>A0ABS0HXN0</accession>
<keyword evidence="1" id="KW-0472">Membrane</keyword>
<organism evidence="2 3">
    <name type="scientific">Microvirga terrestris</name>
    <dbReference type="NCBI Taxonomy" id="2791024"/>
    <lineage>
        <taxon>Bacteria</taxon>
        <taxon>Pseudomonadati</taxon>
        <taxon>Pseudomonadota</taxon>
        <taxon>Alphaproteobacteria</taxon>
        <taxon>Hyphomicrobiales</taxon>
        <taxon>Methylobacteriaceae</taxon>
        <taxon>Microvirga</taxon>
    </lineage>
</organism>
<protein>
    <submittedName>
        <fullName evidence="2">DUF1622 domain-containing protein</fullName>
    </submittedName>
</protein>
<dbReference type="PANTHER" id="PTHR38468">
    <property type="entry name" value="SLL0939 PROTEIN"/>
    <property type="match status" value="1"/>
</dbReference>
<reference evidence="2 3" key="1">
    <citation type="submission" date="2020-11" db="EMBL/GenBank/DDBJ databases">
        <authorList>
            <person name="Kim M.K."/>
        </authorList>
    </citation>
    <scope>NUCLEOTIDE SEQUENCE [LARGE SCALE GENOMIC DNA]</scope>
    <source>
        <strain evidence="2 3">BT290</strain>
    </source>
</reference>